<dbReference type="Gene3D" id="2.40.160.10">
    <property type="entry name" value="Porin"/>
    <property type="match status" value="1"/>
</dbReference>
<comment type="subcellular location">
    <subcellularLocation>
        <location evidence="1">Cell outer membrane</location>
        <topology evidence="1">Multi-pass membrane protein</topology>
    </subcellularLocation>
</comment>
<evidence type="ECO:0000256" key="3">
    <source>
        <dbReference type="ARBA" id="ARBA00022448"/>
    </source>
</evidence>
<dbReference type="PANTHER" id="PTHR34501">
    <property type="entry name" value="PROTEIN YDDL-RELATED"/>
    <property type="match status" value="1"/>
</dbReference>
<evidence type="ECO:0000256" key="10">
    <source>
        <dbReference type="ARBA" id="ARBA00023237"/>
    </source>
</evidence>
<evidence type="ECO:0000259" key="12">
    <source>
        <dbReference type="Pfam" id="PF13609"/>
    </source>
</evidence>
<dbReference type="Pfam" id="PF13609">
    <property type="entry name" value="Porin_4"/>
    <property type="match status" value="1"/>
</dbReference>
<dbReference type="PANTHER" id="PTHR34501:SF9">
    <property type="entry name" value="MAJOR OUTER MEMBRANE PROTEIN P.IA"/>
    <property type="match status" value="1"/>
</dbReference>
<feature type="chain" id="PRO_5045528488" evidence="11">
    <location>
        <begin position="25"/>
        <end position="320"/>
    </location>
</feature>
<dbReference type="InterPro" id="IPR050298">
    <property type="entry name" value="Gram-neg_bact_OMP"/>
</dbReference>
<evidence type="ECO:0000256" key="11">
    <source>
        <dbReference type="SAM" id="SignalP"/>
    </source>
</evidence>
<evidence type="ECO:0000256" key="9">
    <source>
        <dbReference type="ARBA" id="ARBA00023136"/>
    </source>
</evidence>
<organism evidence="13 14">
    <name type="scientific">Pelomonas aquatica</name>
    <dbReference type="NCBI Taxonomy" id="431058"/>
    <lineage>
        <taxon>Bacteria</taxon>
        <taxon>Pseudomonadati</taxon>
        <taxon>Pseudomonadota</taxon>
        <taxon>Betaproteobacteria</taxon>
        <taxon>Burkholderiales</taxon>
        <taxon>Sphaerotilaceae</taxon>
        <taxon>Roseateles</taxon>
    </lineage>
</organism>
<dbReference type="EMBL" id="JAVDXQ010000001">
    <property type="protein sequence ID" value="MDR7295488.1"/>
    <property type="molecule type" value="Genomic_DNA"/>
</dbReference>
<reference evidence="13 14" key="1">
    <citation type="submission" date="2023-07" db="EMBL/GenBank/DDBJ databases">
        <title>Sorghum-associated microbial communities from plants grown in Nebraska, USA.</title>
        <authorList>
            <person name="Schachtman D."/>
        </authorList>
    </citation>
    <scope>NUCLEOTIDE SEQUENCE [LARGE SCALE GENOMIC DNA]</scope>
    <source>
        <strain evidence="13 14">BE310</strain>
    </source>
</reference>
<keyword evidence="6 11" id="KW-0732">Signal</keyword>
<accession>A0ABU1Z4E5</accession>
<evidence type="ECO:0000256" key="4">
    <source>
        <dbReference type="ARBA" id="ARBA00022452"/>
    </source>
</evidence>
<gene>
    <name evidence="13" type="ORF">J2X16_000809</name>
</gene>
<protein>
    <submittedName>
        <fullName evidence="13">Porin</fullName>
    </submittedName>
</protein>
<dbReference type="RefSeq" id="WP_310341943.1">
    <property type="nucleotide sequence ID" value="NZ_JAVDXQ010000001.1"/>
</dbReference>
<evidence type="ECO:0000256" key="2">
    <source>
        <dbReference type="ARBA" id="ARBA00011233"/>
    </source>
</evidence>
<keyword evidence="10" id="KW-0998">Cell outer membrane</keyword>
<evidence type="ECO:0000256" key="1">
    <source>
        <dbReference type="ARBA" id="ARBA00004571"/>
    </source>
</evidence>
<sequence>MTPSTRFRPLLAACALLGGGFAHAQSNVVISGSVDMGVFRDTAGRTNVGTIQRSHLEFAGTEDLGDGLAATFRLRHRFDADTGAPEAGTGRPFWHGESTVGLKGGFGALRLGRALDAIQAHDWAFDAWSNYDRIVSPAWDLWHWNYSADPTGGGSGRVANAVFYDSPKFANVSLHVSASPESPAGAVAKTRAATLLYNDGKLRMMLGSGKNSAGATETVAGVRAAFGMLSLMGVYNVSETLAGSKAKVTTLGTVYVMGATTLKAGWGQADIDGVKQRKMVSVSAGYSFSKRTTVYADLASKRILGTGTKEVYGAGMTHSF</sequence>
<evidence type="ECO:0000256" key="8">
    <source>
        <dbReference type="ARBA" id="ARBA00023114"/>
    </source>
</evidence>
<keyword evidence="8" id="KW-0626">Porin</keyword>
<evidence type="ECO:0000313" key="13">
    <source>
        <dbReference type="EMBL" id="MDR7295488.1"/>
    </source>
</evidence>
<keyword evidence="5" id="KW-0812">Transmembrane</keyword>
<name>A0ABU1Z4E5_9BURK</name>
<evidence type="ECO:0000256" key="7">
    <source>
        <dbReference type="ARBA" id="ARBA00023065"/>
    </source>
</evidence>
<keyword evidence="14" id="KW-1185">Reference proteome</keyword>
<dbReference type="InterPro" id="IPR023614">
    <property type="entry name" value="Porin_dom_sf"/>
</dbReference>
<dbReference type="Proteomes" id="UP001180536">
    <property type="component" value="Unassembled WGS sequence"/>
</dbReference>
<evidence type="ECO:0000256" key="6">
    <source>
        <dbReference type="ARBA" id="ARBA00022729"/>
    </source>
</evidence>
<comment type="caution">
    <text evidence="13">The sequence shown here is derived from an EMBL/GenBank/DDBJ whole genome shotgun (WGS) entry which is preliminary data.</text>
</comment>
<dbReference type="SUPFAM" id="SSF56935">
    <property type="entry name" value="Porins"/>
    <property type="match status" value="1"/>
</dbReference>
<comment type="subunit">
    <text evidence="2">Homotrimer.</text>
</comment>
<keyword evidence="9" id="KW-0472">Membrane</keyword>
<evidence type="ECO:0000313" key="14">
    <source>
        <dbReference type="Proteomes" id="UP001180536"/>
    </source>
</evidence>
<dbReference type="CDD" id="cd00342">
    <property type="entry name" value="gram_neg_porins"/>
    <property type="match status" value="1"/>
</dbReference>
<evidence type="ECO:0000256" key="5">
    <source>
        <dbReference type="ARBA" id="ARBA00022692"/>
    </source>
</evidence>
<dbReference type="InterPro" id="IPR033900">
    <property type="entry name" value="Gram_neg_porin_domain"/>
</dbReference>
<feature type="signal peptide" evidence="11">
    <location>
        <begin position="1"/>
        <end position="24"/>
    </location>
</feature>
<proteinExistence type="predicted"/>
<feature type="domain" description="Porin" evidence="12">
    <location>
        <begin position="12"/>
        <end position="301"/>
    </location>
</feature>
<keyword evidence="4" id="KW-1134">Transmembrane beta strand</keyword>
<keyword evidence="7" id="KW-0406">Ion transport</keyword>
<keyword evidence="3" id="KW-0813">Transport</keyword>